<evidence type="ECO:0000256" key="13">
    <source>
        <dbReference type="PIRSR" id="PIRSR602403-1"/>
    </source>
</evidence>
<evidence type="ECO:0000256" key="1">
    <source>
        <dbReference type="ARBA" id="ARBA00001971"/>
    </source>
</evidence>
<comment type="cofactor">
    <cofactor evidence="1 13">
        <name>heme</name>
        <dbReference type="ChEBI" id="CHEBI:30413"/>
    </cofactor>
</comment>
<evidence type="ECO:0000313" key="16">
    <source>
        <dbReference type="Proteomes" id="UP000813444"/>
    </source>
</evidence>
<reference evidence="15" key="1">
    <citation type="journal article" date="2021" name="Nat. Commun.">
        <title>Genetic determinants of endophytism in the Arabidopsis root mycobiome.</title>
        <authorList>
            <person name="Mesny F."/>
            <person name="Miyauchi S."/>
            <person name="Thiergart T."/>
            <person name="Pickel B."/>
            <person name="Atanasova L."/>
            <person name="Karlsson M."/>
            <person name="Huettel B."/>
            <person name="Barry K.W."/>
            <person name="Haridas S."/>
            <person name="Chen C."/>
            <person name="Bauer D."/>
            <person name="Andreopoulos W."/>
            <person name="Pangilinan J."/>
            <person name="LaButti K."/>
            <person name="Riley R."/>
            <person name="Lipzen A."/>
            <person name="Clum A."/>
            <person name="Drula E."/>
            <person name="Henrissat B."/>
            <person name="Kohler A."/>
            <person name="Grigoriev I.V."/>
            <person name="Martin F.M."/>
            <person name="Hacquard S."/>
        </authorList>
    </citation>
    <scope>NUCLEOTIDE SEQUENCE</scope>
    <source>
        <strain evidence="15">MPI-CAGE-CH-0235</strain>
    </source>
</reference>
<dbReference type="GO" id="GO:0005506">
    <property type="term" value="F:iron ion binding"/>
    <property type="evidence" value="ECO:0007669"/>
    <property type="project" value="InterPro"/>
</dbReference>
<dbReference type="GO" id="GO:0016020">
    <property type="term" value="C:membrane"/>
    <property type="evidence" value="ECO:0007669"/>
    <property type="project" value="UniProtKB-SubCell"/>
</dbReference>
<dbReference type="InterPro" id="IPR002403">
    <property type="entry name" value="Cyt_P450_E_grp-IV"/>
</dbReference>
<keyword evidence="16" id="KW-1185">Reference proteome</keyword>
<evidence type="ECO:0000256" key="9">
    <source>
        <dbReference type="ARBA" id="ARBA00023002"/>
    </source>
</evidence>
<dbReference type="SUPFAM" id="SSF48264">
    <property type="entry name" value="Cytochrome P450"/>
    <property type="match status" value="1"/>
</dbReference>
<evidence type="ECO:0000256" key="2">
    <source>
        <dbReference type="ARBA" id="ARBA00004370"/>
    </source>
</evidence>
<comment type="pathway">
    <text evidence="3">Mycotoxin biosynthesis.</text>
</comment>
<evidence type="ECO:0000256" key="11">
    <source>
        <dbReference type="ARBA" id="ARBA00023033"/>
    </source>
</evidence>
<keyword evidence="8" id="KW-1133">Transmembrane helix</keyword>
<comment type="similarity">
    <text evidence="4 14">Belongs to the cytochrome P450 family.</text>
</comment>
<proteinExistence type="inferred from homology"/>
<dbReference type="InterPro" id="IPR017972">
    <property type="entry name" value="Cyt_P450_CS"/>
</dbReference>
<dbReference type="Pfam" id="PF00067">
    <property type="entry name" value="p450"/>
    <property type="match status" value="1"/>
</dbReference>
<dbReference type="Proteomes" id="UP000813444">
    <property type="component" value="Unassembled WGS sequence"/>
</dbReference>
<dbReference type="EMBL" id="JAGPNK010000011">
    <property type="protein sequence ID" value="KAH7311256.1"/>
    <property type="molecule type" value="Genomic_DNA"/>
</dbReference>
<dbReference type="GO" id="GO:0020037">
    <property type="term" value="F:heme binding"/>
    <property type="evidence" value="ECO:0007669"/>
    <property type="project" value="InterPro"/>
</dbReference>
<dbReference type="InterPro" id="IPR001128">
    <property type="entry name" value="Cyt_P450"/>
</dbReference>
<name>A0A8K0SLN2_9HYPO</name>
<dbReference type="InterPro" id="IPR036396">
    <property type="entry name" value="Cyt_P450_sf"/>
</dbReference>
<comment type="subcellular location">
    <subcellularLocation>
        <location evidence="2">Membrane</location>
    </subcellularLocation>
</comment>
<comment type="caution">
    <text evidence="15">The sequence shown here is derived from an EMBL/GenBank/DDBJ whole genome shotgun (WGS) entry which is preliminary data.</text>
</comment>
<dbReference type="GO" id="GO:0004497">
    <property type="term" value="F:monooxygenase activity"/>
    <property type="evidence" value="ECO:0007669"/>
    <property type="project" value="UniProtKB-KW"/>
</dbReference>
<gene>
    <name evidence="15" type="ORF">B0I35DRAFT_437794</name>
</gene>
<evidence type="ECO:0000256" key="7">
    <source>
        <dbReference type="ARBA" id="ARBA00022723"/>
    </source>
</evidence>
<keyword evidence="5 13" id="KW-0349">Heme</keyword>
<dbReference type="OrthoDB" id="1844152at2759"/>
<keyword evidence="12" id="KW-0472">Membrane</keyword>
<evidence type="ECO:0000256" key="4">
    <source>
        <dbReference type="ARBA" id="ARBA00010617"/>
    </source>
</evidence>
<sequence>MEVWFPGLSYLVAGPRILLENYKPGVPISITTPETTYVHLSSPDHIRELVDAPEELLSLHALSKDMFKPEYTMNGLVVQDDMQQNGNLHTRVFRVLLRSHLPALTDPLYRLLSAALEDRFNEAASLSASTSNMNGWSTLSTFEMSKKVVVVANARAFFGPRLASSTKFLEAALSYPEHLLTTAEVLRFIPRSLQSFVAPILMRNQWASKIMVSHITAEIERRRQQTSSNSNQAQNDVDCIQFFMDSTRTNTRKNGWSTEKIVQVLLGIWFAAVHQPAIALVYALEDLCAHPQFADGIHEEASALSTPSYEAIDSLPLLEAFIRESCRLHPSDSISIRRKVVSSEGGSDDKGEDVGRGYIFQDGTRLLQGDVVCVPSQAIMLDPHIYGKDSAEFNPGRFLRPAETVASTHVRNKFTELDPSYPIWGLGRHACPGRYYASLVLKIALLHVLEKYDIKLGSSGPSELRKFQFRSSIVPKASAQIMFRRRTLRN</sequence>
<dbReference type="CDD" id="cd11041">
    <property type="entry name" value="CYP503A1-like"/>
    <property type="match status" value="1"/>
</dbReference>
<feature type="binding site" description="axial binding residue" evidence="13">
    <location>
        <position position="431"/>
    </location>
    <ligand>
        <name>heme</name>
        <dbReference type="ChEBI" id="CHEBI:30413"/>
    </ligand>
    <ligandPart>
        <name>Fe</name>
        <dbReference type="ChEBI" id="CHEBI:18248"/>
    </ligandPart>
</feature>
<dbReference type="PANTHER" id="PTHR46206">
    <property type="entry name" value="CYTOCHROME P450"/>
    <property type="match status" value="1"/>
</dbReference>
<evidence type="ECO:0000313" key="15">
    <source>
        <dbReference type="EMBL" id="KAH7311256.1"/>
    </source>
</evidence>
<organism evidence="15 16">
    <name type="scientific">Stachybotrys elegans</name>
    <dbReference type="NCBI Taxonomy" id="80388"/>
    <lineage>
        <taxon>Eukaryota</taxon>
        <taxon>Fungi</taxon>
        <taxon>Dikarya</taxon>
        <taxon>Ascomycota</taxon>
        <taxon>Pezizomycotina</taxon>
        <taxon>Sordariomycetes</taxon>
        <taxon>Hypocreomycetidae</taxon>
        <taxon>Hypocreales</taxon>
        <taxon>Stachybotryaceae</taxon>
        <taxon>Stachybotrys</taxon>
    </lineage>
</organism>
<evidence type="ECO:0000256" key="8">
    <source>
        <dbReference type="ARBA" id="ARBA00022989"/>
    </source>
</evidence>
<keyword evidence="7 13" id="KW-0479">Metal-binding</keyword>
<evidence type="ECO:0000256" key="10">
    <source>
        <dbReference type="ARBA" id="ARBA00023004"/>
    </source>
</evidence>
<evidence type="ECO:0000256" key="3">
    <source>
        <dbReference type="ARBA" id="ARBA00004685"/>
    </source>
</evidence>
<dbReference type="AlphaFoldDB" id="A0A8K0SLN2"/>
<evidence type="ECO:0000256" key="6">
    <source>
        <dbReference type="ARBA" id="ARBA00022692"/>
    </source>
</evidence>
<evidence type="ECO:0000256" key="12">
    <source>
        <dbReference type="ARBA" id="ARBA00023136"/>
    </source>
</evidence>
<keyword evidence="6" id="KW-0812">Transmembrane</keyword>
<keyword evidence="10 13" id="KW-0408">Iron</keyword>
<evidence type="ECO:0000256" key="5">
    <source>
        <dbReference type="ARBA" id="ARBA00022617"/>
    </source>
</evidence>
<dbReference type="PRINTS" id="PR00465">
    <property type="entry name" value="EP450IV"/>
</dbReference>
<dbReference type="Gene3D" id="1.10.630.10">
    <property type="entry name" value="Cytochrome P450"/>
    <property type="match status" value="1"/>
</dbReference>
<accession>A0A8K0SLN2</accession>
<protein>
    <submittedName>
        <fullName evidence="15">Cytochrome P450</fullName>
    </submittedName>
</protein>
<dbReference type="PROSITE" id="PS00086">
    <property type="entry name" value="CYTOCHROME_P450"/>
    <property type="match status" value="1"/>
</dbReference>
<keyword evidence="9 14" id="KW-0560">Oxidoreductase</keyword>
<evidence type="ECO:0000256" key="14">
    <source>
        <dbReference type="RuleBase" id="RU000461"/>
    </source>
</evidence>
<dbReference type="GO" id="GO:0016705">
    <property type="term" value="F:oxidoreductase activity, acting on paired donors, with incorporation or reduction of molecular oxygen"/>
    <property type="evidence" value="ECO:0007669"/>
    <property type="project" value="InterPro"/>
</dbReference>
<keyword evidence="11 14" id="KW-0503">Monooxygenase</keyword>
<dbReference type="PANTHER" id="PTHR46206:SF5">
    <property type="entry name" value="P450, PUTATIVE (EUROFUNG)-RELATED"/>
    <property type="match status" value="1"/>
</dbReference>